<sequence>MNRPHAYKYKFVCHICSYGTYDARNLKGHIFKHTGAKPLKCPKCFFTSSYERNLRSHLRRKHNHFTYSYLYVTSKFKTIPFVLRNAFVQLCSQFPDNSHACTHCGQFQSVDINAIVEHCRTCKYMSRPHSYKYKYVCHLCSYGSYDIRNIKAHIFNHWGEKPYKCSHCLYSSSYLSHVRSHMRYKHTG</sequence>
<accession>A0A3Q0IL18</accession>
<evidence type="ECO:0000256" key="2">
    <source>
        <dbReference type="ARBA" id="ARBA00022737"/>
    </source>
</evidence>
<reference evidence="8" key="1">
    <citation type="submission" date="2025-08" db="UniProtKB">
        <authorList>
            <consortium name="RefSeq"/>
        </authorList>
    </citation>
    <scope>IDENTIFICATION</scope>
</reference>
<evidence type="ECO:0000256" key="5">
    <source>
        <dbReference type="PROSITE-ProRule" id="PRU00042"/>
    </source>
</evidence>
<dbReference type="Proteomes" id="UP000079169">
    <property type="component" value="Unplaced"/>
</dbReference>
<dbReference type="InterPro" id="IPR013087">
    <property type="entry name" value="Znf_C2H2_type"/>
</dbReference>
<dbReference type="AlphaFoldDB" id="A0A3Q0IL18"/>
<dbReference type="PANTHER" id="PTHR24403">
    <property type="entry name" value="ZINC FINGER PROTEIN"/>
    <property type="match status" value="1"/>
</dbReference>
<dbReference type="SUPFAM" id="SSF57667">
    <property type="entry name" value="beta-beta-alpha zinc fingers"/>
    <property type="match status" value="2"/>
</dbReference>
<evidence type="ECO:0000313" key="8">
    <source>
        <dbReference type="RefSeq" id="XP_026676949.1"/>
    </source>
</evidence>
<dbReference type="GO" id="GO:0008270">
    <property type="term" value="F:zinc ion binding"/>
    <property type="evidence" value="ECO:0007669"/>
    <property type="project" value="UniProtKB-KW"/>
</dbReference>
<dbReference type="InterPro" id="IPR050688">
    <property type="entry name" value="Zinc_finger/UBP_domain"/>
</dbReference>
<dbReference type="GO" id="GO:0005634">
    <property type="term" value="C:nucleus"/>
    <property type="evidence" value="ECO:0007669"/>
    <property type="project" value="UniProtKB-ARBA"/>
</dbReference>
<dbReference type="InterPro" id="IPR036236">
    <property type="entry name" value="Znf_C2H2_sf"/>
</dbReference>
<keyword evidence="1" id="KW-0479">Metal-binding</keyword>
<dbReference type="GO" id="GO:0010468">
    <property type="term" value="P:regulation of gene expression"/>
    <property type="evidence" value="ECO:0007669"/>
    <property type="project" value="TreeGrafter"/>
</dbReference>
<evidence type="ECO:0000313" key="7">
    <source>
        <dbReference type="Proteomes" id="UP000079169"/>
    </source>
</evidence>
<dbReference type="KEGG" id="dci:113466062"/>
<proteinExistence type="predicted"/>
<protein>
    <submittedName>
        <fullName evidence="8">Zinc finger protein 64 homolog, isoforms 3 and 4-like</fullName>
    </submittedName>
</protein>
<name>A0A3Q0IL18_DIACI</name>
<evidence type="ECO:0000256" key="3">
    <source>
        <dbReference type="ARBA" id="ARBA00022771"/>
    </source>
</evidence>
<dbReference type="RefSeq" id="XP_026676949.1">
    <property type="nucleotide sequence ID" value="XM_026821148.1"/>
</dbReference>
<organism evidence="7 8">
    <name type="scientific">Diaphorina citri</name>
    <name type="common">Asian citrus psyllid</name>
    <dbReference type="NCBI Taxonomy" id="121845"/>
    <lineage>
        <taxon>Eukaryota</taxon>
        <taxon>Metazoa</taxon>
        <taxon>Ecdysozoa</taxon>
        <taxon>Arthropoda</taxon>
        <taxon>Hexapoda</taxon>
        <taxon>Insecta</taxon>
        <taxon>Pterygota</taxon>
        <taxon>Neoptera</taxon>
        <taxon>Paraneoptera</taxon>
        <taxon>Hemiptera</taxon>
        <taxon>Sternorrhyncha</taxon>
        <taxon>Psylloidea</taxon>
        <taxon>Psyllidae</taxon>
        <taxon>Diaphorininae</taxon>
        <taxon>Diaphorina</taxon>
    </lineage>
</organism>
<keyword evidence="4" id="KW-0862">Zinc</keyword>
<dbReference type="Gene3D" id="3.30.160.60">
    <property type="entry name" value="Classic Zinc Finger"/>
    <property type="match status" value="2"/>
</dbReference>
<dbReference type="PROSITE" id="PS50157">
    <property type="entry name" value="ZINC_FINGER_C2H2_2"/>
    <property type="match status" value="3"/>
</dbReference>
<keyword evidence="7" id="KW-1185">Reference proteome</keyword>
<keyword evidence="3 5" id="KW-0863">Zinc-finger</keyword>
<keyword evidence="2" id="KW-0677">Repeat</keyword>
<evidence type="ECO:0000256" key="1">
    <source>
        <dbReference type="ARBA" id="ARBA00022723"/>
    </source>
</evidence>
<dbReference type="FunFam" id="3.30.160.60:FF:000446">
    <property type="entry name" value="Zinc finger protein"/>
    <property type="match status" value="1"/>
</dbReference>
<evidence type="ECO:0000256" key="4">
    <source>
        <dbReference type="ARBA" id="ARBA00022833"/>
    </source>
</evidence>
<feature type="domain" description="C2H2-type" evidence="6">
    <location>
        <begin position="135"/>
        <end position="162"/>
    </location>
</feature>
<dbReference type="GeneID" id="113466062"/>
<feature type="domain" description="C2H2-type" evidence="6">
    <location>
        <begin position="11"/>
        <end position="38"/>
    </location>
</feature>
<gene>
    <name evidence="8" type="primary">LOC113466062</name>
</gene>
<dbReference type="SMART" id="SM00355">
    <property type="entry name" value="ZnF_C2H2"/>
    <property type="match status" value="4"/>
</dbReference>
<feature type="domain" description="C2H2-type" evidence="6">
    <location>
        <begin position="163"/>
        <end position="188"/>
    </location>
</feature>
<evidence type="ECO:0000259" key="6">
    <source>
        <dbReference type="PROSITE" id="PS50157"/>
    </source>
</evidence>
<dbReference type="STRING" id="121845.A0A3Q0IL18"/>
<dbReference type="PaxDb" id="121845-A0A3Q0IL18"/>
<dbReference type="PANTHER" id="PTHR24403:SF67">
    <property type="entry name" value="FI01116P-RELATED"/>
    <property type="match status" value="1"/>
</dbReference>